<keyword evidence="1" id="KW-0805">Transcription regulation</keyword>
<dbReference type="SUPFAM" id="SSF48498">
    <property type="entry name" value="Tetracyclin repressor-like, C-terminal domain"/>
    <property type="match status" value="1"/>
</dbReference>
<dbReference type="InterPro" id="IPR050109">
    <property type="entry name" value="HTH-type_TetR-like_transc_reg"/>
</dbReference>
<dbReference type="PANTHER" id="PTHR30055:SF234">
    <property type="entry name" value="HTH-TYPE TRANSCRIPTIONAL REGULATOR BETI"/>
    <property type="match status" value="1"/>
</dbReference>
<dbReference type="PROSITE" id="PS50977">
    <property type="entry name" value="HTH_TETR_2"/>
    <property type="match status" value="1"/>
</dbReference>
<dbReference type="AlphaFoldDB" id="A0A5C4LVY3"/>
<reference evidence="7 8" key="1">
    <citation type="submission" date="2019-05" db="EMBL/GenBank/DDBJ databases">
        <title>Mumia sp. nov., isolated from the intestinal contents of plateau pika (Ochotona curzoniae) in the Qinghai-Tibet plateau of China.</title>
        <authorList>
            <person name="Tian Z."/>
        </authorList>
    </citation>
    <scope>NUCLEOTIDE SEQUENCE [LARGE SCALE GENOMIC DNA]</scope>
    <source>
        <strain evidence="8">527</strain>
    </source>
</reference>
<feature type="region of interest" description="Disordered" evidence="5">
    <location>
        <begin position="1"/>
        <end position="54"/>
    </location>
</feature>
<evidence type="ECO:0000256" key="1">
    <source>
        <dbReference type="ARBA" id="ARBA00023015"/>
    </source>
</evidence>
<dbReference type="Proteomes" id="UP000306740">
    <property type="component" value="Unassembled WGS sequence"/>
</dbReference>
<dbReference type="InterPro" id="IPR001647">
    <property type="entry name" value="HTH_TetR"/>
</dbReference>
<dbReference type="GO" id="GO:0000976">
    <property type="term" value="F:transcription cis-regulatory region binding"/>
    <property type="evidence" value="ECO:0007669"/>
    <property type="project" value="TreeGrafter"/>
</dbReference>
<gene>
    <name evidence="7" type="ORF">FHE65_35975</name>
</gene>
<name>A0A5C4LVY3_9ACTN</name>
<protein>
    <submittedName>
        <fullName evidence="7">TetR/AcrR family transcriptional regulator</fullName>
    </submittedName>
</protein>
<feature type="DNA-binding region" description="H-T-H motif" evidence="4">
    <location>
        <begin position="82"/>
        <end position="101"/>
    </location>
</feature>
<accession>A0A5C4LVY3</accession>
<organism evidence="7 8">
    <name type="scientific">Mumia zhuanghuii</name>
    <dbReference type="NCBI Taxonomy" id="2585211"/>
    <lineage>
        <taxon>Bacteria</taxon>
        <taxon>Bacillati</taxon>
        <taxon>Actinomycetota</taxon>
        <taxon>Actinomycetes</taxon>
        <taxon>Propionibacteriales</taxon>
        <taxon>Nocardioidaceae</taxon>
        <taxon>Mumia</taxon>
    </lineage>
</organism>
<dbReference type="SUPFAM" id="SSF46689">
    <property type="entry name" value="Homeodomain-like"/>
    <property type="match status" value="1"/>
</dbReference>
<evidence type="ECO:0000259" key="6">
    <source>
        <dbReference type="PROSITE" id="PS50977"/>
    </source>
</evidence>
<comment type="caution">
    <text evidence="7">The sequence shown here is derived from an EMBL/GenBank/DDBJ whole genome shotgun (WGS) entry which is preliminary data.</text>
</comment>
<sequence>MGRRGPLRPRGAGSRRVRGGRLPPVRRPRPRRCEGGGVTRIEPGVPAEDEVPDRGRRADAVRNIEAIVAAATRLLAVNPDVSVNEIAKAAGVGRVTLYGHFDSRATLVGEVVDRAIAHTDAALAEVDLDGDPRQALGRLLEATWHLTHRFGAVVVAGSQVLSPEQIRRAHDEPAARVRGLLVRGREAGEFRSDVPIEWQLSVIQAILHGASAAVHRGEITAEDAPALVRDTTLAALS</sequence>
<dbReference type="InterPro" id="IPR036271">
    <property type="entry name" value="Tet_transcr_reg_TetR-rel_C_sf"/>
</dbReference>
<feature type="domain" description="HTH tetR-type" evidence="6">
    <location>
        <begin position="61"/>
        <end position="119"/>
    </location>
</feature>
<evidence type="ECO:0000256" key="5">
    <source>
        <dbReference type="SAM" id="MobiDB-lite"/>
    </source>
</evidence>
<evidence type="ECO:0000256" key="3">
    <source>
        <dbReference type="ARBA" id="ARBA00023163"/>
    </source>
</evidence>
<evidence type="ECO:0000313" key="8">
    <source>
        <dbReference type="Proteomes" id="UP000306740"/>
    </source>
</evidence>
<dbReference type="OrthoDB" id="3869819at2"/>
<dbReference type="Gene3D" id="1.10.357.10">
    <property type="entry name" value="Tetracycline Repressor, domain 2"/>
    <property type="match status" value="1"/>
</dbReference>
<dbReference type="EMBL" id="VDFR01000283">
    <property type="protein sequence ID" value="TNC22000.1"/>
    <property type="molecule type" value="Genomic_DNA"/>
</dbReference>
<dbReference type="Pfam" id="PF00440">
    <property type="entry name" value="TetR_N"/>
    <property type="match status" value="1"/>
</dbReference>
<proteinExistence type="predicted"/>
<keyword evidence="2 4" id="KW-0238">DNA-binding</keyword>
<evidence type="ECO:0000256" key="2">
    <source>
        <dbReference type="ARBA" id="ARBA00023125"/>
    </source>
</evidence>
<keyword evidence="3" id="KW-0804">Transcription</keyword>
<evidence type="ECO:0000256" key="4">
    <source>
        <dbReference type="PROSITE-ProRule" id="PRU00335"/>
    </source>
</evidence>
<dbReference type="PANTHER" id="PTHR30055">
    <property type="entry name" value="HTH-TYPE TRANSCRIPTIONAL REGULATOR RUTR"/>
    <property type="match status" value="1"/>
</dbReference>
<dbReference type="InterPro" id="IPR009057">
    <property type="entry name" value="Homeodomain-like_sf"/>
</dbReference>
<feature type="compositionally biased region" description="Basic residues" evidence="5">
    <location>
        <begin position="1"/>
        <end position="30"/>
    </location>
</feature>
<evidence type="ECO:0000313" key="7">
    <source>
        <dbReference type="EMBL" id="TNC22000.1"/>
    </source>
</evidence>
<dbReference type="GO" id="GO:0003700">
    <property type="term" value="F:DNA-binding transcription factor activity"/>
    <property type="evidence" value="ECO:0007669"/>
    <property type="project" value="TreeGrafter"/>
</dbReference>